<dbReference type="EMBL" id="MGGW01000014">
    <property type="protein sequence ID" value="OGM54464.1"/>
    <property type="molecule type" value="Genomic_DNA"/>
</dbReference>
<dbReference type="PANTHER" id="PTHR43312">
    <property type="entry name" value="D-THREO-ALDOSE 1-DEHYDROGENASE"/>
    <property type="match status" value="1"/>
</dbReference>
<gene>
    <name evidence="2" type="ORF">A3E44_00170</name>
</gene>
<dbReference type="PANTHER" id="PTHR43312:SF1">
    <property type="entry name" value="NADP-DEPENDENT OXIDOREDUCTASE DOMAIN-CONTAINING PROTEIN"/>
    <property type="match status" value="1"/>
</dbReference>
<reference evidence="2 3" key="1">
    <citation type="journal article" date="2016" name="Nat. Commun.">
        <title>Thousands of microbial genomes shed light on interconnected biogeochemical processes in an aquifer system.</title>
        <authorList>
            <person name="Anantharaman K."/>
            <person name="Brown C.T."/>
            <person name="Hug L.A."/>
            <person name="Sharon I."/>
            <person name="Castelle C.J."/>
            <person name="Probst A.J."/>
            <person name="Thomas B.C."/>
            <person name="Singh A."/>
            <person name="Wilkins M.J."/>
            <person name="Karaoz U."/>
            <person name="Brodie E.L."/>
            <person name="Williams K.H."/>
            <person name="Hubbard S.S."/>
            <person name="Banfield J.F."/>
        </authorList>
    </citation>
    <scope>NUCLEOTIDE SEQUENCE [LARGE SCALE GENOMIC DNA]</scope>
</reference>
<evidence type="ECO:0000313" key="2">
    <source>
        <dbReference type="EMBL" id="OGM54464.1"/>
    </source>
</evidence>
<comment type="caution">
    <text evidence="2">The sequence shown here is derived from an EMBL/GenBank/DDBJ whole genome shotgun (WGS) entry which is preliminary data.</text>
</comment>
<evidence type="ECO:0000259" key="1">
    <source>
        <dbReference type="Pfam" id="PF00248"/>
    </source>
</evidence>
<dbReference type="CDD" id="cd19086">
    <property type="entry name" value="AKR_AKR11C1"/>
    <property type="match status" value="1"/>
</dbReference>
<dbReference type="InterPro" id="IPR053135">
    <property type="entry name" value="AKR2_Oxidoreductase"/>
</dbReference>
<dbReference type="Gene3D" id="3.20.20.100">
    <property type="entry name" value="NADP-dependent oxidoreductase domain"/>
    <property type="match status" value="1"/>
</dbReference>
<name>A0A1F8ARS5_9BACT</name>
<dbReference type="Pfam" id="PF00248">
    <property type="entry name" value="Aldo_ket_red"/>
    <property type="match status" value="1"/>
</dbReference>
<feature type="domain" description="NADP-dependent oxidoreductase" evidence="1">
    <location>
        <begin position="16"/>
        <end position="312"/>
    </location>
</feature>
<proteinExistence type="predicted"/>
<protein>
    <submittedName>
        <fullName evidence="2">Aldo/keto reductase</fullName>
    </submittedName>
</protein>
<evidence type="ECO:0000313" key="3">
    <source>
        <dbReference type="Proteomes" id="UP000178603"/>
    </source>
</evidence>
<dbReference type="Proteomes" id="UP000178603">
    <property type="component" value="Unassembled WGS sequence"/>
</dbReference>
<dbReference type="AlphaFoldDB" id="A0A1F8ARS5"/>
<organism evidence="2 3">
    <name type="scientific">Candidatus Woesebacteria bacterium RIFCSPHIGHO2_12_FULL_41_24</name>
    <dbReference type="NCBI Taxonomy" id="1802510"/>
    <lineage>
        <taxon>Bacteria</taxon>
        <taxon>Candidatus Woeseibacteriota</taxon>
    </lineage>
</organism>
<sequence>MKYRKFGKMGWEVSALGHGMWGMGDWTGSDDKESLRALHRTVELGINFFDTAWIYGNGRSEKLLGKLLRAYPNECLYTATKIPPKNFKWPMEPQYTLDETFPAKHMIEYVEKSLKNFGIDHIDLIQLHGWDDVWALDPSWQKAAEDLKRRGLVGAFGISIDRWEPENAIKAIKTGAVDSLQVIYNIFDQAPEDKLFPVCRKYNVAVIARVPLDEGTLTGTLTLKSKWPEGDWRNKYFNKETLKASVEHAGKLKKVLPKGMAMSELALRFILSNRDVSTTIPGMRKRRHVEENAGAGEKGKLAKQLIKKLRSHRWDRRPTPSAG</sequence>
<dbReference type="SUPFAM" id="SSF51430">
    <property type="entry name" value="NAD(P)-linked oxidoreductase"/>
    <property type="match status" value="1"/>
</dbReference>
<accession>A0A1F8ARS5</accession>
<dbReference type="InterPro" id="IPR023210">
    <property type="entry name" value="NADP_OxRdtase_dom"/>
</dbReference>
<dbReference type="InterPro" id="IPR036812">
    <property type="entry name" value="NAD(P)_OxRdtase_dom_sf"/>
</dbReference>